<dbReference type="Gene3D" id="3.30.43.10">
    <property type="entry name" value="Uridine Diphospho-n-acetylenolpyruvylglucosamine Reductase, domain 2"/>
    <property type="match status" value="1"/>
</dbReference>
<dbReference type="AlphaFoldDB" id="A0A318JTE5"/>
<keyword evidence="3" id="KW-1185">Reference proteome</keyword>
<dbReference type="GO" id="GO:0016491">
    <property type="term" value="F:oxidoreductase activity"/>
    <property type="evidence" value="ECO:0007669"/>
    <property type="project" value="UniProtKB-KW"/>
</dbReference>
<name>A0A318JTE5_9NOCA</name>
<dbReference type="InterPro" id="IPR016167">
    <property type="entry name" value="FAD-bd_PCMH_sub1"/>
</dbReference>
<protein>
    <submittedName>
        <fullName evidence="2">Uncharacterized protein</fullName>
    </submittedName>
</protein>
<evidence type="ECO:0000313" key="2">
    <source>
        <dbReference type="EMBL" id="PXX59806.1"/>
    </source>
</evidence>
<evidence type="ECO:0000313" key="3">
    <source>
        <dbReference type="Proteomes" id="UP000247569"/>
    </source>
</evidence>
<evidence type="ECO:0000256" key="1">
    <source>
        <dbReference type="ARBA" id="ARBA00023002"/>
    </source>
</evidence>
<keyword evidence="1" id="KW-0560">Oxidoreductase</keyword>
<proteinExistence type="predicted"/>
<sequence length="67" mass="6997">MLAARAEKTPLYPLSIARNWGMGSRYPVVDGCRVLDPSGMMAVLTLDLDAGHAVSNPASHSAGSLPC</sequence>
<comment type="caution">
    <text evidence="2">The sequence shown here is derived from an EMBL/GenBank/DDBJ whole genome shotgun (WGS) entry which is preliminary data.</text>
</comment>
<gene>
    <name evidence="2" type="ORF">DFR70_111190</name>
</gene>
<reference evidence="2 3" key="1">
    <citation type="submission" date="2018-05" db="EMBL/GenBank/DDBJ databases">
        <title>Genomic Encyclopedia of Type Strains, Phase IV (KMG-IV): sequencing the most valuable type-strain genomes for metagenomic binning, comparative biology and taxonomic classification.</title>
        <authorList>
            <person name="Goeker M."/>
        </authorList>
    </citation>
    <scope>NUCLEOTIDE SEQUENCE [LARGE SCALE GENOMIC DNA]</scope>
    <source>
        <strain evidence="2 3">DSM 44704</strain>
    </source>
</reference>
<dbReference type="Proteomes" id="UP000247569">
    <property type="component" value="Unassembled WGS sequence"/>
</dbReference>
<accession>A0A318JTE5</accession>
<dbReference type="EMBL" id="QJKF01000011">
    <property type="protein sequence ID" value="PXX59806.1"/>
    <property type="molecule type" value="Genomic_DNA"/>
</dbReference>
<organism evidence="2 3">
    <name type="scientific">Nocardia tenerifensis</name>
    <dbReference type="NCBI Taxonomy" id="228006"/>
    <lineage>
        <taxon>Bacteria</taxon>
        <taxon>Bacillati</taxon>
        <taxon>Actinomycetota</taxon>
        <taxon>Actinomycetes</taxon>
        <taxon>Mycobacteriales</taxon>
        <taxon>Nocardiaceae</taxon>
        <taxon>Nocardia</taxon>
    </lineage>
</organism>